<dbReference type="PANTHER" id="PTHR23502:SF158">
    <property type="entry name" value="MULTIDRUG TRANSPORTER, PUTATIVE (AFU_ORTHOLOGUE AFUA_3G01890)-RELATED"/>
    <property type="match status" value="1"/>
</dbReference>
<dbReference type="EMBL" id="CAJSTJ010000183">
    <property type="protein sequence ID" value="CAG7565392.1"/>
    <property type="molecule type" value="Genomic_DNA"/>
</dbReference>
<evidence type="ECO:0000256" key="6">
    <source>
        <dbReference type="SAM" id="Phobius"/>
    </source>
</evidence>
<keyword evidence="5" id="KW-0325">Glycoprotein</keyword>
<feature type="transmembrane region" description="Helical" evidence="6">
    <location>
        <begin position="232"/>
        <end position="257"/>
    </location>
</feature>
<dbReference type="FunFam" id="1.20.1250.20:FF:000011">
    <property type="entry name" value="MFS multidrug transporter, putative"/>
    <property type="match status" value="1"/>
</dbReference>
<evidence type="ECO:0000256" key="2">
    <source>
        <dbReference type="ARBA" id="ARBA00022692"/>
    </source>
</evidence>
<keyword evidence="4 6" id="KW-0472">Membrane</keyword>
<feature type="transmembrane region" description="Helical" evidence="6">
    <location>
        <begin position="165"/>
        <end position="187"/>
    </location>
</feature>
<evidence type="ECO:0000256" key="1">
    <source>
        <dbReference type="ARBA" id="ARBA00004141"/>
    </source>
</evidence>
<evidence type="ECO:0000313" key="8">
    <source>
        <dbReference type="EMBL" id="CAG7565392.1"/>
    </source>
</evidence>
<gene>
    <name evidence="8" type="ORF">FEQUK3_LOCUS11093</name>
</gene>
<evidence type="ECO:0000256" key="3">
    <source>
        <dbReference type="ARBA" id="ARBA00022989"/>
    </source>
</evidence>
<evidence type="ECO:0000256" key="5">
    <source>
        <dbReference type="ARBA" id="ARBA00023180"/>
    </source>
</evidence>
<feature type="transmembrane region" description="Helical" evidence="6">
    <location>
        <begin position="69"/>
        <end position="88"/>
    </location>
</feature>
<dbReference type="Pfam" id="PF07690">
    <property type="entry name" value="MFS_1"/>
    <property type="match status" value="1"/>
</dbReference>
<name>A0A8J2IY80_FUSEQ</name>
<dbReference type="PROSITE" id="PS50850">
    <property type="entry name" value="MFS"/>
    <property type="match status" value="1"/>
</dbReference>
<feature type="transmembrane region" description="Helical" evidence="6">
    <location>
        <begin position="343"/>
        <end position="365"/>
    </location>
</feature>
<dbReference type="Proteomes" id="UP000693738">
    <property type="component" value="Unassembled WGS sequence"/>
</dbReference>
<dbReference type="CDD" id="cd17323">
    <property type="entry name" value="MFS_Tpo1_MDR_like"/>
    <property type="match status" value="1"/>
</dbReference>
<dbReference type="AlphaFoldDB" id="A0A8J2IY80"/>
<comment type="subcellular location">
    <subcellularLocation>
        <location evidence="1">Membrane</location>
        <topology evidence="1">Multi-pass membrane protein</topology>
    </subcellularLocation>
</comment>
<organism evidence="8 9">
    <name type="scientific">Fusarium equiseti</name>
    <name type="common">Fusarium scirpi</name>
    <dbReference type="NCBI Taxonomy" id="61235"/>
    <lineage>
        <taxon>Eukaryota</taxon>
        <taxon>Fungi</taxon>
        <taxon>Dikarya</taxon>
        <taxon>Ascomycota</taxon>
        <taxon>Pezizomycotina</taxon>
        <taxon>Sordariomycetes</taxon>
        <taxon>Hypocreomycetidae</taxon>
        <taxon>Hypocreales</taxon>
        <taxon>Nectriaceae</taxon>
        <taxon>Fusarium</taxon>
        <taxon>Fusarium incarnatum-equiseti species complex</taxon>
    </lineage>
</organism>
<protein>
    <recommendedName>
        <fullName evidence="7">Major facilitator superfamily (MFS) profile domain-containing protein</fullName>
    </recommendedName>
</protein>
<evidence type="ECO:0000259" key="7">
    <source>
        <dbReference type="PROSITE" id="PS50850"/>
    </source>
</evidence>
<comment type="caution">
    <text evidence="8">The sequence shown here is derived from an EMBL/GenBank/DDBJ whole genome shotgun (WGS) entry which is preliminary data.</text>
</comment>
<feature type="transmembrane region" description="Helical" evidence="6">
    <location>
        <begin position="139"/>
        <end position="159"/>
    </location>
</feature>
<keyword evidence="3 6" id="KW-1133">Transmembrane helix</keyword>
<dbReference type="InterPro" id="IPR011701">
    <property type="entry name" value="MFS"/>
</dbReference>
<evidence type="ECO:0000256" key="4">
    <source>
        <dbReference type="ARBA" id="ARBA00023136"/>
    </source>
</evidence>
<keyword evidence="2 6" id="KW-0812">Transmembrane</keyword>
<feature type="domain" description="Major facilitator superfamily (MFS) profile" evidence="7">
    <location>
        <begin position="74"/>
        <end position="482"/>
    </location>
</feature>
<dbReference type="GO" id="GO:0005886">
    <property type="term" value="C:plasma membrane"/>
    <property type="evidence" value="ECO:0007669"/>
    <property type="project" value="TreeGrafter"/>
</dbReference>
<feature type="transmembrane region" description="Helical" evidence="6">
    <location>
        <begin position="199"/>
        <end position="220"/>
    </location>
</feature>
<feature type="non-terminal residue" evidence="8">
    <location>
        <position position="1"/>
    </location>
</feature>
<evidence type="ECO:0000313" key="9">
    <source>
        <dbReference type="Proteomes" id="UP000693738"/>
    </source>
</evidence>
<feature type="transmembrane region" description="Helical" evidence="6">
    <location>
        <begin position="410"/>
        <end position="431"/>
    </location>
</feature>
<dbReference type="InterPro" id="IPR020846">
    <property type="entry name" value="MFS_dom"/>
</dbReference>
<feature type="transmembrane region" description="Helical" evidence="6">
    <location>
        <begin position="385"/>
        <end position="404"/>
    </location>
</feature>
<reference evidence="8" key="1">
    <citation type="submission" date="2021-05" db="EMBL/GenBank/DDBJ databases">
        <authorList>
            <person name="Khan N."/>
        </authorList>
    </citation>
    <scope>NUCLEOTIDE SEQUENCE</scope>
</reference>
<accession>A0A8J2IY80</accession>
<dbReference type="GO" id="GO:0022857">
    <property type="term" value="F:transmembrane transporter activity"/>
    <property type="evidence" value="ECO:0007669"/>
    <property type="project" value="InterPro"/>
</dbReference>
<feature type="transmembrane region" description="Helical" evidence="6">
    <location>
        <begin position="305"/>
        <end position="331"/>
    </location>
</feature>
<dbReference type="PANTHER" id="PTHR23502">
    <property type="entry name" value="MAJOR FACILITATOR SUPERFAMILY"/>
    <property type="match status" value="1"/>
</dbReference>
<proteinExistence type="predicted"/>
<feature type="transmembrane region" description="Helical" evidence="6">
    <location>
        <begin position="108"/>
        <end position="127"/>
    </location>
</feature>
<sequence>FTANAQMDAHESHLRPNRRAPYLSLMLDNGWVDGDIINHRYPGSGTDEDPFIIGWTHNDPRDPMQFSQAVRWAWTGLVSLATFTVALATSAYTAASRQVMATFSATKLVFELGLSAFILGFAVGPLLWGPLSELHGRRVVFLCTYLAFTLLTAGCAAAPTIQGLVIMRFLAGAFGSSPLTIAGGILADIWPNEQRGLAMIFFSSAPLFGPSLGPVIGGFIGEAAGWRWVQGFLAILGGICCLSMTIIIPETFAPTLLSRRAERISRIQGQVYISKLAKDRQGKALRESIKEALVRPWVLLFYEPIVLLLTIYMAILYGTLYLFFAAFPIVYQEHRGWSQDIGGLAFLGLAVGIAFGILVALYVTIRSTRPSKHNSDEVWNPEIRLPMSLVGCVAIPVGLFWFAWTNDPSLHWLISVAAQVPFGFGFVLVYISIQNYLVDAYTIYSASVLAANAMLRSIFGATFPLFTSMIANTSVLLAFGCV</sequence>